<feature type="domain" description="C2H2-type" evidence="2">
    <location>
        <begin position="175"/>
        <end position="197"/>
    </location>
</feature>
<evidence type="ECO:0000313" key="3">
    <source>
        <dbReference type="EMBL" id="GMT13148.1"/>
    </source>
</evidence>
<dbReference type="Proteomes" id="UP001432322">
    <property type="component" value="Unassembled WGS sequence"/>
</dbReference>
<comment type="caution">
    <text evidence="3">The sequence shown here is derived from an EMBL/GenBank/DDBJ whole genome shotgun (WGS) entry which is preliminary data.</text>
</comment>
<feature type="non-terminal residue" evidence="3">
    <location>
        <position position="253"/>
    </location>
</feature>
<dbReference type="SMART" id="SM00355">
    <property type="entry name" value="ZnF_C2H2"/>
    <property type="match status" value="4"/>
</dbReference>
<evidence type="ECO:0000259" key="2">
    <source>
        <dbReference type="SMART" id="SM00355"/>
    </source>
</evidence>
<proteinExistence type="predicted"/>
<feature type="domain" description="C2H2-type" evidence="2">
    <location>
        <begin position="102"/>
        <end position="127"/>
    </location>
</feature>
<evidence type="ECO:0000256" key="1">
    <source>
        <dbReference type="SAM" id="MobiDB-lite"/>
    </source>
</evidence>
<dbReference type="AlphaFoldDB" id="A0AAV5V468"/>
<accession>A0AAV5V468</accession>
<feature type="domain" description="C2H2-type" evidence="2">
    <location>
        <begin position="140"/>
        <end position="163"/>
    </location>
</feature>
<feature type="region of interest" description="Disordered" evidence="1">
    <location>
        <begin position="23"/>
        <end position="63"/>
    </location>
</feature>
<dbReference type="Gene3D" id="3.30.160.60">
    <property type="entry name" value="Classic Zinc Finger"/>
    <property type="match status" value="1"/>
</dbReference>
<feature type="compositionally biased region" description="Basic residues" evidence="1">
    <location>
        <begin position="33"/>
        <end position="50"/>
    </location>
</feature>
<feature type="domain" description="C2H2-type" evidence="2">
    <location>
        <begin position="67"/>
        <end position="91"/>
    </location>
</feature>
<name>A0AAV5V468_9BILA</name>
<sequence length="253" mass="29263">MDSIEEETDRRMLGEDTMNRFDTLLRHSDNKKKDMKKRKILNSNKKKVVKGKNAEKKAPAPAPPPKIKCPYCTKVWREEGAAMAQHLSVRHPNAPMEVVNYVICKDIVCDYRTSDAKALAHHNKLSHSVSVDNARFPSNTRCPYCTLTLWNLAQFKNHMMDQHRSEICNNKNPILICVDCSFKCARIHEMVQHWNEHNNSCNLGITFDYEATDSLIGSVVYEPTSLQQVKLQQVQQREQQKALELRMQQLQQL</sequence>
<reference evidence="3" key="1">
    <citation type="submission" date="2023-10" db="EMBL/GenBank/DDBJ databases">
        <title>Genome assembly of Pristionchus species.</title>
        <authorList>
            <person name="Yoshida K."/>
            <person name="Sommer R.J."/>
        </authorList>
    </citation>
    <scope>NUCLEOTIDE SEQUENCE</scope>
    <source>
        <strain evidence="3">RS5133</strain>
    </source>
</reference>
<dbReference type="EMBL" id="BTSY01000002">
    <property type="protein sequence ID" value="GMT13148.1"/>
    <property type="molecule type" value="Genomic_DNA"/>
</dbReference>
<gene>
    <name evidence="3" type="ORF">PFISCL1PPCAC_4445</name>
</gene>
<evidence type="ECO:0000313" key="4">
    <source>
        <dbReference type="Proteomes" id="UP001432322"/>
    </source>
</evidence>
<feature type="compositionally biased region" description="Basic and acidic residues" evidence="1">
    <location>
        <begin position="23"/>
        <end position="32"/>
    </location>
</feature>
<organism evidence="3 4">
    <name type="scientific">Pristionchus fissidentatus</name>
    <dbReference type="NCBI Taxonomy" id="1538716"/>
    <lineage>
        <taxon>Eukaryota</taxon>
        <taxon>Metazoa</taxon>
        <taxon>Ecdysozoa</taxon>
        <taxon>Nematoda</taxon>
        <taxon>Chromadorea</taxon>
        <taxon>Rhabditida</taxon>
        <taxon>Rhabditina</taxon>
        <taxon>Diplogasteromorpha</taxon>
        <taxon>Diplogasteroidea</taxon>
        <taxon>Neodiplogasteridae</taxon>
        <taxon>Pristionchus</taxon>
    </lineage>
</organism>
<keyword evidence="4" id="KW-1185">Reference proteome</keyword>
<dbReference type="InterPro" id="IPR013087">
    <property type="entry name" value="Znf_C2H2_type"/>
</dbReference>
<protein>
    <recommendedName>
        <fullName evidence="2">C2H2-type domain-containing protein</fullName>
    </recommendedName>
</protein>